<dbReference type="Proteomes" id="UP000237438">
    <property type="component" value="Unassembled WGS sequence"/>
</dbReference>
<dbReference type="FunFam" id="3.90.1380.10:FF:000003">
    <property type="entry name" value="THR4p Threonine synthase"/>
    <property type="match status" value="1"/>
</dbReference>
<dbReference type="InterPro" id="IPR004450">
    <property type="entry name" value="Thr_synthase-like"/>
</dbReference>
<dbReference type="NCBIfam" id="TIGR00260">
    <property type="entry name" value="thrC"/>
    <property type="match status" value="1"/>
</dbReference>
<dbReference type="UniPathway" id="UPA00050">
    <property type="reaction ID" value="UER00065"/>
</dbReference>
<feature type="domain" description="Threonine synthase N-terminal" evidence="11">
    <location>
        <begin position="26"/>
        <end position="105"/>
    </location>
</feature>
<feature type="domain" description="Tryptophan synthase beta chain-like PALP" evidence="10">
    <location>
        <begin position="114"/>
        <end position="348"/>
    </location>
</feature>
<dbReference type="CDD" id="cd01560">
    <property type="entry name" value="Thr-synth_2"/>
    <property type="match status" value="1"/>
</dbReference>
<comment type="caution">
    <text evidence="12">The sequence shown here is derived from an EMBL/GenBank/DDBJ whole genome shotgun (WGS) entry which is preliminary data.</text>
</comment>
<sequence>MTSTLTSVKSFDGIKNSDKPVSPAQRYLSTRGGCYGLSFEKTVLKGLAPDGGLFIPEEIPSLPGDWESKWGNISFLELAFEILSLYISTSEIPTVDLKDIISRSYSSFRVPDITPLVTLDERKKLHLLELFHGPTFAFKDVALQFLGNLFEYFLTRKNKGKSGQDRYHLTVVGATSGDTGSAAIYGLRGKKDVSVFILHPKGRVSPIQEAQMTTVLDPNVHNLAIQGTFDDCQDIVKALFADSEINKHLNLGAVNSINWARILAQITYYFQAYFLLKKSTSYKSGHKIRFVVPTGNFGDVLAGYFAKRMGLPIDKLLIATNENDILDRFWKTGKYEKKVFNGAQGQGGIAADGVKAHESGVKETMSPAMDILVSRINDDDNKQQAGLEVKVWLEALKSNGGFQVPDHILHIAKRDFESEMISDSQTLETIKDFYSPVAQVANRESYTLDPHSAIGVATSLLSIQRNVSNEFHHVALATAHPAKFAHAVELALKDEKEFDFKSILPAQFIDLEKKEKRVQIVEKSAGWEGVRSIIVQEVKTELEYQKNT</sequence>
<evidence type="ECO:0000313" key="12">
    <source>
        <dbReference type="EMBL" id="POS86696.1"/>
    </source>
</evidence>
<dbReference type="InterPro" id="IPR000634">
    <property type="entry name" value="Ser/Thr_deHydtase_PyrdxlP-BS"/>
</dbReference>
<keyword evidence="7 9" id="KW-0663">Pyridoxal phosphate</keyword>
<feature type="modified residue" description="N6-(pyridoxal phosphate)lysine" evidence="9">
    <location>
        <position position="139"/>
    </location>
</feature>
<dbReference type="PANTHER" id="PTHR42690">
    <property type="entry name" value="THREONINE SYNTHASE FAMILY MEMBER"/>
    <property type="match status" value="1"/>
</dbReference>
<dbReference type="PROSITE" id="PS00165">
    <property type="entry name" value="DEHYDRATASE_SER_THR"/>
    <property type="match status" value="1"/>
</dbReference>
<evidence type="ECO:0000256" key="4">
    <source>
        <dbReference type="ARBA" id="ARBA00013028"/>
    </source>
</evidence>
<accession>A0A2S4PXE9</accession>
<proteinExistence type="inferred from homology"/>
<keyword evidence="8" id="KW-0456">Lyase</keyword>
<dbReference type="Pfam" id="PF14821">
    <property type="entry name" value="Thr_synth_N"/>
    <property type="match status" value="1"/>
</dbReference>
<evidence type="ECO:0000313" key="13">
    <source>
        <dbReference type="Proteomes" id="UP000237438"/>
    </source>
</evidence>
<dbReference type="OrthoDB" id="5203861at2759"/>
<dbReference type="InterPro" id="IPR036052">
    <property type="entry name" value="TrpB-like_PALP_sf"/>
</dbReference>
<dbReference type="Gene3D" id="3.40.50.1100">
    <property type="match status" value="2"/>
</dbReference>
<dbReference type="InterPro" id="IPR001926">
    <property type="entry name" value="TrpB-like_PALP"/>
</dbReference>
<evidence type="ECO:0000259" key="10">
    <source>
        <dbReference type="Pfam" id="PF00291"/>
    </source>
</evidence>
<keyword evidence="5" id="KW-0028">Amino-acid biosynthesis</keyword>
<dbReference type="InterPro" id="IPR029144">
    <property type="entry name" value="Thr_synth_N"/>
</dbReference>
<dbReference type="InterPro" id="IPR051166">
    <property type="entry name" value="Threonine_Synthase"/>
</dbReference>
<dbReference type="FunFam" id="3.40.50.1100:FF:000024">
    <property type="entry name" value="Probable threonine synthase"/>
    <property type="match status" value="1"/>
</dbReference>
<dbReference type="Pfam" id="PF24857">
    <property type="entry name" value="THR4_C"/>
    <property type="match status" value="1"/>
</dbReference>
<dbReference type="STRING" id="225359.A0A2S4PXE9"/>
<evidence type="ECO:0000256" key="6">
    <source>
        <dbReference type="ARBA" id="ARBA00022697"/>
    </source>
</evidence>
<evidence type="ECO:0000256" key="7">
    <source>
        <dbReference type="ARBA" id="ARBA00022898"/>
    </source>
</evidence>
<keyword evidence="13" id="KW-1185">Reference proteome</keyword>
<evidence type="ECO:0000256" key="9">
    <source>
        <dbReference type="PIRSR" id="PIRSR604450-51"/>
    </source>
</evidence>
<dbReference type="PANTHER" id="PTHR42690:SF1">
    <property type="entry name" value="THREONINE SYNTHASE-LIKE 2"/>
    <property type="match status" value="1"/>
</dbReference>
<protein>
    <recommendedName>
        <fullName evidence="4">threonine synthase</fullName>
        <ecNumber evidence="4">4.2.3.1</ecNumber>
    </recommendedName>
</protein>
<organism evidence="12 13">
    <name type="scientific">Erysiphe pulchra</name>
    <dbReference type="NCBI Taxonomy" id="225359"/>
    <lineage>
        <taxon>Eukaryota</taxon>
        <taxon>Fungi</taxon>
        <taxon>Dikarya</taxon>
        <taxon>Ascomycota</taxon>
        <taxon>Pezizomycotina</taxon>
        <taxon>Leotiomycetes</taxon>
        <taxon>Erysiphales</taxon>
        <taxon>Erysiphaceae</taxon>
        <taxon>Erysiphe</taxon>
    </lineage>
</organism>
<dbReference type="GO" id="GO:0030170">
    <property type="term" value="F:pyridoxal phosphate binding"/>
    <property type="evidence" value="ECO:0007669"/>
    <property type="project" value="InterPro"/>
</dbReference>
<comment type="similarity">
    <text evidence="3">Belongs to the threonine synthase family.</text>
</comment>
<keyword evidence="6" id="KW-0791">Threonine biosynthesis</keyword>
<comment type="pathway">
    <text evidence="2">Amino-acid biosynthesis; L-threonine biosynthesis; L-threonine from L-aspartate: step 5/5.</text>
</comment>
<dbReference type="GO" id="GO:0009088">
    <property type="term" value="P:threonine biosynthetic process"/>
    <property type="evidence" value="ECO:0007669"/>
    <property type="project" value="UniProtKB-UniPathway"/>
</dbReference>
<dbReference type="EC" id="4.2.3.1" evidence="4"/>
<evidence type="ECO:0000256" key="1">
    <source>
        <dbReference type="ARBA" id="ARBA00001933"/>
    </source>
</evidence>
<dbReference type="InterPro" id="IPR037158">
    <property type="entry name" value="Thr_synth_N_sf"/>
</dbReference>
<evidence type="ECO:0000259" key="11">
    <source>
        <dbReference type="Pfam" id="PF14821"/>
    </source>
</evidence>
<reference evidence="12 13" key="1">
    <citation type="submission" date="2017-10" db="EMBL/GenBank/DDBJ databases">
        <title>Development of genomic resources for the powdery mildew, Erysiphe pulchra.</title>
        <authorList>
            <person name="Wadl P.A."/>
            <person name="Mack B.M."/>
            <person name="Moore G."/>
            <person name="Beltz S.B."/>
        </authorList>
    </citation>
    <scope>NUCLEOTIDE SEQUENCE [LARGE SCALE GENOMIC DNA]</scope>
    <source>
        <strain evidence="12">Cflorida</strain>
    </source>
</reference>
<gene>
    <name evidence="12" type="ORF">EPUL_001814</name>
</gene>
<evidence type="ECO:0000256" key="3">
    <source>
        <dbReference type="ARBA" id="ARBA00005517"/>
    </source>
</evidence>
<feature type="non-terminal residue" evidence="12">
    <location>
        <position position="548"/>
    </location>
</feature>
<dbReference type="GO" id="GO:0004795">
    <property type="term" value="F:threonine synthase activity"/>
    <property type="evidence" value="ECO:0007669"/>
    <property type="project" value="UniProtKB-EC"/>
</dbReference>
<dbReference type="AlphaFoldDB" id="A0A2S4PXE9"/>
<dbReference type="Gene3D" id="3.90.1380.10">
    <property type="entry name" value="Threonine synthase, N-terminal domain"/>
    <property type="match status" value="1"/>
</dbReference>
<dbReference type="Pfam" id="PF00291">
    <property type="entry name" value="PALP"/>
    <property type="match status" value="1"/>
</dbReference>
<dbReference type="SUPFAM" id="SSF53686">
    <property type="entry name" value="Tryptophan synthase beta subunit-like PLP-dependent enzymes"/>
    <property type="match status" value="1"/>
</dbReference>
<dbReference type="EMBL" id="PEDP01000271">
    <property type="protein sequence ID" value="POS86696.1"/>
    <property type="molecule type" value="Genomic_DNA"/>
</dbReference>
<evidence type="ECO:0000256" key="2">
    <source>
        <dbReference type="ARBA" id="ARBA00004979"/>
    </source>
</evidence>
<comment type="cofactor">
    <cofactor evidence="1 9">
        <name>pyridoxal 5'-phosphate</name>
        <dbReference type="ChEBI" id="CHEBI:597326"/>
    </cofactor>
</comment>
<evidence type="ECO:0000256" key="5">
    <source>
        <dbReference type="ARBA" id="ARBA00022605"/>
    </source>
</evidence>
<evidence type="ECO:0000256" key="8">
    <source>
        <dbReference type="ARBA" id="ARBA00023239"/>
    </source>
</evidence>
<name>A0A2S4PXE9_9PEZI</name>